<evidence type="ECO:0000256" key="2">
    <source>
        <dbReference type="ARBA" id="ARBA00023002"/>
    </source>
</evidence>
<dbReference type="PANTHER" id="PTHR43060">
    <property type="entry name" value="3-HYDROXYISOBUTYRATE DEHYDROGENASE-LIKE 1, MITOCHONDRIAL-RELATED"/>
    <property type="match status" value="1"/>
</dbReference>
<name>A0ABU8WMP0_9BURK</name>
<dbReference type="Pfam" id="PF03446">
    <property type="entry name" value="NAD_binding_2"/>
    <property type="match status" value="1"/>
</dbReference>
<keyword evidence="7" id="KW-1185">Reference proteome</keyword>
<dbReference type="Proteomes" id="UP001385892">
    <property type="component" value="Unassembled WGS sequence"/>
</dbReference>
<dbReference type="PROSITE" id="PS00895">
    <property type="entry name" value="3_HYDROXYISOBUT_DH"/>
    <property type="match status" value="1"/>
</dbReference>
<dbReference type="PIRSF" id="PIRSF000103">
    <property type="entry name" value="HIBADH"/>
    <property type="match status" value="1"/>
</dbReference>
<dbReference type="PANTHER" id="PTHR43060:SF15">
    <property type="entry name" value="3-HYDROXYISOBUTYRATE DEHYDROGENASE-LIKE 1, MITOCHONDRIAL-RELATED"/>
    <property type="match status" value="1"/>
</dbReference>
<sequence>MQLAFIGLGTMGAGMALNLIKAGHDVAVHDLRKESATRHLDAGARWAATVAEAAAGAQVVFTSVPGPKEMRQVGATLLDALAPGSTWFDLSTNSPSVVREVHKGFAEKDIALLDAPVSGGPIGANAGKLAIYVGGDQAVFERYRSLLDVIGDQVLHVGDIGAGNVAKLVHNCASITMRMMIAEVFSLGVKGGMEPLALWHAVRQGAIGRSRTFDRIGDQYLQDKYEPASFALKLAHKDLTLALDLGRELDVPMKYAERAMEDFQAALDRGWGDRDSRSPMQLINERAGVQIKVSAEDVKKTMARA</sequence>
<gene>
    <name evidence="6" type="ORF">WKW82_16315</name>
</gene>
<dbReference type="Gene3D" id="1.10.1040.10">
    <property type="entry name" value="N-(1-d-carboxylethyl)-l-norvaline Dehydrogenase, domain 2"/>
    <property type="match status" value="1"/>
</dbReference>
<evidence type="ECO:0000256" key="1">
    <source>
        <dbReference type="ARBA" id="ARBA00009080"/>
    </source>
</evidence>
<dbReference type="RefSeq" id="WP_340343359.1">
    <property type="nucleotide sequence ID" value="NZ_JBBKZT010000007.1"/>
</dbReference>
<comment type="caution">
    <text evidence="6">The sequence shown here is derived from an EMBL/GenBank/DDBJ whole genome shotgun (WGS) entry which is preliminary data.</text>
</comment>
<evidence type="ECO:0000313" key="6">
    <source>
        <dbReference type="EMBL" id="MEJ8848224.1"/>
    </source>
</evidence>
<dbReference type="InterPro" id="IPR008927">
    <property type="entry name" value="6-PGluconate_DH-like_C_sf"/>
</dbReference>
<dbReference type="InterPro" id="IPR015815">
    <property type="entry name" value="HIBADH-related"/>
</dbReference>
<accession>A0ABU8WMP0</accession>
<organism evidence="6 7">
    <name type="scientific">Variovorax rhizosphaerae</name>
    <dbReference type="NCBI Taxonomy" id="1836200"/>
    <lineage>
        <taxon>Bacteria</taxon>
        <taxon>Pseudomonadati</taxon>
        <taxon>Pseudomonadota</taxon>
        <taxon>Betaproteobacteria</taxon>
        <taxon>Burkholderiales</taxon>
        <taxon>Comamonadaceae</taxon>
        <taxon>Variovorax</taxon>
    </lineage>
</organism>
<comment type="similarity">
    <text evidence="1">Belongs to the HIBADH-related family.</text>
</comment>
<dbReference type="Gene3D" id="3.40.50.720">
    <property type="entry name" value="NAD(P)-binding Rossmann-like Domain"/>
    <property type="match status" value="1"/>
</dbReference>
<dbReference type="EC" id="1.1.-.-" evidence="6"/>
<evidence type="ECO:0000259" key="5">
    <source>
        <dbReference type="Pfam" id="PF14833"/>
    </source>
</evidence>
<dbReference type="SUPFAM" id="SSF51735">
    <property type="entry name" value="NAD(P)-binding Rossmann-fold domains"/>
    <property type="match status" value="1"/>
</dbReference>
<proteinExistence type="inferred from homology"/>
<dbReference type="InterPro" id="IPR006115">
    <property type="entry name" value="6PGDH_NADP-bd"/>
</dbReference>
<dbReference type="GO" id="GO:0016491">
    <property type="term" value="F:oxidoreductase activity"/>
    <property type="evidence" value="ECO:0007669"/>
    <property type="project" value="UniProtKB-KW"/>
</dbReference>
<dbReference type="InterPro" id="IPR029154">
    <property type="entry name" value="HIBADH-like_NADP-bd"/>
</dbReference>
<dbReference type="Pfam" id="PF14833">
    <property type="entry name" value="NAD_binding_11"/>
    <property type="match status" value="1"/>
</dbReference>
<dbReference type="InterPro" id="IPR036291">
    <property type="entry name" value="NAD(P)-bd_dom_sf"/>
</dbReference>
<protein>
    <submittedName>
        <fullName evidence="6">NAD(P)-dependent oxidoreductase</fullName>
        <ecNumber evidence="6">1.1.-.-</ecNumber>
    </submittedName>
</protein>
<dbReference type="InterPro" id="IPR002204">
    <property type="entry name" value="3-OH-isobutyrate_DH-rel_CS"/>
</dbReference>
<keyword evidence="2 6" id="KW-0560">Oxidoreductase</keyword>
<evidence type="ECO:0000256" key="3">
    <source>
        <dbReference type="ARBA" id="ARBA00023027"/>
    </source>
</evidence>
<evidence type="ECO:0000313" key="7">
    <source>
        <dbReference type="Proteomes" id="UP001385892"/>
    </source>
</evidence>
<keyword evidence="3" id="KW-0520">NAD</keyword>
<dbReference type="InterPro" id="IPR013328">
    <property type="entry name" value="6PGD_dom2"/>
</dbReference>
<reference evidence="6 7" key="1">
    <citation type="submission" date="2024-03" db="EMBL/GenBank/DDBJ databases">
        <title>Novel species of the genus Variovorax.</title>
        <authorList>
            <person name="Liu Q."/>
            <person name="Xin Y.-H."/>
        </authorList>
    </citation>
    <scope>NUCLEOTIDE SEQUENCE [LARGE SCALE GENOMIC DNA]</scope>
    <source>
        <strain evidence="6 7">KACC 18900</strain>
    </source>
</reference>
<evidence type="ECO:0000259" key="4">
    <source>
        <dbReference type="Pfam" id="PF03446"/>
    </source>
</evidence>
<feature type="domain" description="6-phosphogluconate dehydrogenase NADP-binding" evidence="4">
    <location>
        <begin position="3"/>
        <end position="158"/>
    </location>
</feature>
<feature type="domain" description="3-hydroxyisobutyrate dehydrogenase-like NAD-binding" evidence="5">
    <location>
        <begin position="161"/>
        <end position="281"/>
    </location>
</feature>
<dbReference type="SUPFAM" id="SSF48179">
    <property type="entry name" value="6-phosphogluconate dehydrogenase C-terminal domain-like"/>
    <property type="match status" value="1"/>
</dbReference>
<dbReference type="EMBL" id="JBBKZT010000007">
    <property type="protein sequence ID" value="MEJ8848224.1"/>
    <property type="molecule type" value="Genomic_DNA"/>
</dbReference>